<reference evidence="1" key="1">
    <citation type="submission" date="2025-08" db="UniProtKB">
        <authorList>
            <consortium name="Ensembl"/>
        </authorList>
    </citation>
    <scope>IDENTIFICATION</scope>
</reference>
<protein>
    <submittedName>
        <fullName evidence="1">Uncharacterized protein</fullName>
    </submittedName>
</protein>
<organism evidence="1 2">
    <name type="scientific">Mus spicilegus</name>
    <name type="common">Mound-building mouse</name>
    <dbReference type="NCBI Taxonomy" id="10103"/>
    <lineage>
        <taxon>Eukaryota</taxon>
        <taxon>Metazoa</taxon>
        <taxon>Chordata</taxon>
        <taxon>Craniata</taxon>
        <taxon>Vertebrata</taxon>
        <taxon>Euteleostomi</taxon>
        <taxon>Mammalia</taxon>
        <taxon>Eutheria</taxon>
        <taxon>Euarchontoglires</taxon>
        <taxon>Glires</taxon>
        <taxon>Rodentia</taxon>
        <taxon>Myomorpha</taxon>
        <taxon>Muroidea</taxon>
        <taxon>Muridae</taxon>
        <taxon>Murinae</taxon>
        <taxon>Mus</taxon>
        <taxon>Mus</taxon>
    </lineage>
</organism>
<proteinExistence type="predicted"/>
<accession>A0A8C6H6G6</accession>
<evidence type="ECO:0000313" key="2">
    <source>
        <dbReference type="Proteomes" id="UP000694415"/>
    </source>
</evidence>
<dbReference type="AlphaFoldDB" id="A0A8C6H6G6"/>
<dbReference type="Ensembl" id="ENSMSIT00000021214.1">
    <property type="protein sequence ID" value="ENSMSIP00000016750.1"/>
    <property type="gene ID" value="ENSMSIG00000014364.1"/>
</dbReference>
<sequence>MKDKERIPHMSGFSCWCFGLEFSAALLNPQCCRFAFLRLLVGQKRSSGGGPSKGEELLFTENKVIFQNQEVEVLKLQDVSPVTHVSCMTTSCKDPEKVTVWQSSGESFLGLEEAGKSAP</sequence>
<name>A0A8C6H6G6_MUSSI</name>
<keyword evidence="2" id="KW-1185">Reference proteome</keyword>
<dbReference type="Proteomes" id="UP000694415">
    <property type="component" value="Unplaced"/>
</dbReference>
<reference evidence="1" key="2">
    <citation type="submission" date="2025-09" db="UniProtKB">
        <authorList>
            <consortium name="Ensembl"/>
        </authorList>
    </citation>
    <scope>IDENTIFICATION</scope>
</reference>
<evidence type="ECO:0000313" key="1">
    <source>
        <dbReference type="Ensembl" id="ENSMSIP00000016750.1"/>
    </source>
</evidence>